<keyword evidence="1" id="KW-0175">Coiled coil</keyword>
<reference evidence="4" key="1">
    <citation type="submission" date="2023-03" db="EMBL/GenBank/DDBJ databases">
        <title>Chitinimonas shenzhenensis gen. nov., sp. nov., a novel member of family Burkholderiaceae isolated from activated sludge collected in Shen Zhen, China.</title>
        <authorList>
            <person name="Wang X."/>
        </authorList>
    </citation>
    <scope>NUCLEOTIDE SEQUENCE</scope>
    <source>
        <strain evidence="4">DQS-5</strain>
    </source>
</reference>
<evidence type="ECO:0000256" key="2">
    <source>
        <dbReference type="SAM" id="MobiDB-lite"/>
    </source>
</evidence>
<dbReference type="RefSeq" id="WP_284102370.1">
    <property type="nucleotide sequence ID" value="NZ_JARRAF010000030.1"/>
</dbReference>
<name>A0ABT7E3S2_9NEIS</name>
<feature type="compositionally biased region" description="Polar residues" evidence="2">
    <location>
        <begin position="49"/>
        <end position="61"/>
    </location>
</feature>
<keyword evidence="3" id="KW-0472">Membrane</keyword>
<comment type="caution">
    <text evidence="4">The sequence shown here is derived from an EMBL/GenBank/DDBJ whole genome shotgun (WGS) entry which is preliminary data.</text>
</comment>
<sequence>MSIHNVGSFTPPDSIGRTDLHEQETVQDKEKPTLQRSPLTLTGLPRPKSSMSVSRGESFSELQRKASEPLKTEVAPQDKRTLERLNTGKANLTEAQQAARSAAGRSFAFKLAGAVVSLIGVGVAAALTALSFGGAVPVLAVSCVSATVAIADAACAFKDWRSKANGGEGLPMGGNSIGNLTYAIARKAGASDEAAKNWGTGVSTTAKVGLIAASLATGFVAASAPVWGKIATTVATGVDKFLGVISGPIQQPADTEAAKQKGVESGKQAAEEQLRQKDDEIAELRRKLAEVPQRSPAIDIPVRTLDNGEIEIEVDESDPSLSPTFGGFPMSFGTDRRRSDPMQLSGTLV</sequence>
<evidence type="ECO:0000313" key="4">
    <source>
        <dbReference type="EMBL" id="MDK2126055.1"/>
    </source>
</evidence>
<evidence type="ECO:0000256" key="3">
    <source>
        <dbReference type="SAM" id="Phobius"/>
    </source>
</evidence>
<evidence type="ECO:0000313" key="5">
    <source>
        <dbReference type="Proteomes" id="UP001172778"/>
    </source>
</evidence>
<dbReference type="Proteomes" id="UP001172778">
    <property type="component" value="Unassembled WGS sequence"/>
</dbReference>
<gene>
    <name evidence="4" type="ORF">PZA18_18590</name>
</gene>
<keyword evidence="5" id="KW-1185">Reference proteome</keyword>
<keyword evidence="3" id="KW-1133">Transmembrane helix</keyword>
<feature type="compositionally biased region" description="Basic and acidic residues" evidence="2">
    <location>
        <begin position="16"/>
        <end position="33"/>
    </location>
</feature>
<feature type="coiled-coil region" evidence="1">
    <location>
        <begin position="267"/>
        <end position="294"/>
    </location>
</feature>
<accession>A0ABT7E3S2</accession>
<feature type="transmembrane region" description="Helical" evidence="3">
    <location>
        <begin position="107"/>
        <end position="130"/>
    </location>
</feature>
<feature type="region of interest" description="Disordered" evidence="2">
    <location>
        <begin position="314"/>
        <end position="349"/>
    </location>
</feature>
<feature type="transmembrane region" description="Helical" evidence="3">
    <location>
        <begin position="136"/>
        <end position="157"/>
    </location>
</feature>
<organism evidence="4 5">
    <name type="scientific">Parachitinimonas caeni</name>
    <dbReference type="NCBI Taxonomy" id="3031301"/>
    <lineage>
        <taxon>Bacteria</taxon>
        <taxon>Pseudomonadati</taxon>
        <taxon>Pseudomonadota</taxon>
        <taxon>Betaproteobacteria</taxon>
        <taxon>Neisseriales</taxon>
        <taxon>Chitinibacteraceae</taxon>
        <taxon>Parachitinimonas</taxon>
    </lineage>
</organism>
<keyword evidence="3" id="KW-0812">Transmembrane</keyword>
<feature type="compositionally biased region" description="Basic and acidic residues" evidence="2">
    <location>
        <begin position="62"/>
        <end position="79"/>
    </location>
</feature>
<dbReference type="EMBL" id="JARRAF010000030">
    <property type="protein sequence ID" value="MDK2126055.1"/>
    <property type="molecule type" value="Genomic_DNA"/>
</dbReference>
<protein>
    <submittedName>
        <fullName evidence="4">Uncharacterized protein</fullName>
    </submittedName>
</protein>
<proteinExistence type="predicted"/>
<evidence type="ECO:0000256" key="1">
    <source>
        <dbReference type="SAM" id="Coils"/>
    </source>
</evidence>
<feature type="region of interest" description="Disordered" evidence="2">
    <location>
        <begin position="1"/>
        <end position="79"/>
    </location>
</feature>